<proteinExistence type="predicted"/>
<evidence type="ECO:0000313" key="2">
    <source>
        <dbReference type="Proteomes" id="UP000018890"/>
    </source>
</evidence>
<gene>
    <name evidence="1" type="ORF">JCM9140_1927</name>
</gene>
<dbReference type="AlphaFoldDB" id="W4Q1I4"/>
<keyword evidence="2" id="KW-1185">Reference proteome</keyword>
<dbReference type="Proteomes" id="UP000018890">
    <property type="component" value="Unassembled WGS sequence"/>
</dbReference>
<dbReference type="STRING" id="1236970.JCM9140_1927"/>
<reference evidence="1" key="1">
    <citation type="journal article" date="2014" name="Genome Announc.">
        <title>Draft Genome Sequences of Three Alkaliphilic Bacillus Strains, Bacillus wakoensis JCM 9140T, Bacillus akibai JCM 9157T, and Bacillus hemicellulosilyticus JCM 9152T.</title>
        <authorList>
            <person name="Yuki M."/>
            <person name="Oshima K."/>
            <person name="Suda W."/>
            <person name="Oshida Y."/>
            <person name="Kitamura K."/>
            <person name="Iida T."/>
            <person name="Hattori M."/>
            <person name="Ohkuma M."/>
        </authorList>
    </citation>
    <scope>NUCLEOTIDE SEQUENCE [LARGE SCALE GENOMIC DNA]</scope>
    <source>
        <strain evidence="1">JCM 9140</strain>
    </source>
</reference>
<organism evidence="1 2">
    <name type="scientific">Halalkalibacter wakoensis JCM 9140</name>
    <dbReference type="NCBI Taxonomy" id="1236970"/>
    <lineage>
        <taxon>Bacteria</taxon>
        <taxon>Bacillati</taxon>
        <taxon>Bacillota</taxon>
        <taxon>Bacilli</taxon>
        <taxon>Bacillales</taxon>
        <taxon>Bacillaceae</taxon>
        <taxon>Halalkalibacter</taxon>
    </lineage>
</organism>
<comment type="caution">
    <text evidence="1">The sequence shown here is derived from an EMBL/GenBank/DDBJ whole genome shotgun (WGS) entry which is preliminary data.</text>
</comment>
<evidence type="ECO:0000313" key="1">
    <source>
        <dbReference type="EMBL" id="GAE25906.1"/>
    </source>
</evidence>
<sequence length="52" mass="6238">MLLFIWDDEERMNVGRERKVLHRTDEGQNELELLHQIFQGSKKHRKCGAFVV</sequence>
<accession>W4Q1I4</accession>
<dbReference type="EMBL" id="BAUT01000015">
    <property type="protein sequence ID" value="GAE25906.1"/>
    <property type="molecule type" value="Genomic_DNA"/>
</dbReference>
<protein>
    <submittedName>
        <fullName evidence="1">Uncharacterized protein</fullName>
    </submittedName>
</protein>
<name>W4Q1I4_9BACI</name>